<evidence type="ECO:0000256" key="2">
    <source>
        <dbReference type="SAM" id="Phobius"/>
    </source>
</evidence>
<evidence type="ECO:0000313" key="3">
    <source>
        <dbReference type="EMBL" id="MCP1108649.1"/>
    </source>
</evidence>
<feature type="compositionally biased region" description="Basic residues" evidence="1">
    <location>
        <begin position="44"/>
        <end position="55"/>
    </location>
</feature>
<evidence type="ECO:0000256" key="1">
    <source>
        <dbReference type="SAM" id="MobiDB-lite"/>
    </source>
</evidence>
<reference evidence="3 4" key="1">
    <citation type="journal article" date="2022" name="Genome Biol. Evol.">
        <title>Host diet, physiology and behaviors set the stage for Lachnospiraceae cladogenesis.</title>
        <authorList>
            <person name="Vera-Ponce De Leon A."/>
            <person name="Schneider M."/>
            <person name="Jahnes B.C."/>
            <person name="Sadowski V."/>
            <person name="Camuy-Velez L.A."/>
            <person name="Duan J."/>
            <person name="Sabree Z.L."/>
        </authorList>
    </citation>
    <scope>NUCLEOTIDE SEQUENCE [LARGE SCALE GENOMIC DNA]</scope>
    <source>
        <strain evidence="3 4">PAL227</strain>
    </source>
</reference>
<feature type="region of interest" description="Disordered" evidence="1">
    <location>
        <begin position="1"/>
        <end position="55"/>
    </location>
</feature>
<keyword evidence="2" id="KW-0472">Membrane</keyword>
<accession>A0ABT1EDS1</accession>
<feature type="transmembrane region" description="Helical" evidence="2">
    <location>
        <begin position="63"/>
        <end position="82"/>
    </location>
</feature>
<gene>
    <name evidence="3" type="ORF">NK118_00090</name>
</gene>
<dbReference type="EMBL" id="JAMZFV010000001">
    <property type="protein sequence ID" value="MCP1108649.1"/>
    <property type="molecule type" value="Genomic_DNA"/>
</dbReference>
<dbReference type="RefSeq" id="WP_262067559.1">
    <property type="nucleotide sequence ID" value="NZ_JAMXOC010000001.1"/>
</dbReference>
<name>A0ABT1EDS1_9FIRM</name>
<feature type="compositionally biased region" description="Polar residues" evidence="1">
    <location>
        <begin position="1"/>
        <end position="16"/>
    </location>
</feature>
<evidence type="ECO:0000313" key="4">
    <source>
        <dbReference type="Proteomes" id="UP001523565"/>
    </source>
</evidence>
<dbReference type="Proteomes" id="UP001523565">
    <property type="component" value="Unassembled WGS sequence"/>
</dbReference>
<proteinExistence type="predicted"/>
<sequence>MAYQTNKNWNTRQQSRAYVYGNLSPVREPSFEPVRREEQEPRRAPSRKTRQNRRRESRISGSYVFFLVLASVIAMVICVNFIKIHAEVTASSKNITKMQSQLSELKEMNNSKEGAIMDPINLDQVRDRAINEMGMTYAADNQIVHYANPSGDYIRQVEQIPKEGMLAYAGN</sequence>
<evidence type="ECO:0008006" key="5">
    <source>
        <dbReference type="Google" id="ProtNLM"/>
    </source>
</evidence>
<feature type="compositionally biased region" description="Basic and acidic residues" evidence="1">
    <location>
        <begin position="29"/>
        <end position="43"/>
    </location>
</feature>
<organism evidence="3 4">
    <name type="scientific">Ohessyouella blattaphilus</name>
    <dbReference type="NCBI Taxonomy" id="2949333"/>
    <lineage>
        <taxon>Bacteria</taxon>
        <taxon>Bacillati</taxon>
        <taxon>Bacillota</taxon>
        <taxon>Clostridia</taxon>
        <taxon>Lachnospirales</taxon>
        <taxon>Lachnospiraceae</taxon>
        <taxon>Ohessyouella</taxon>
    </lineage>
</organism>
<comment type="caution">
    <text evidence="3">The sequence shown here is derived from an EMBL/GenBank/DDBJ whole genome shotgun (WGS) entry which is preliminary data.</text>
</comment>
<keyword evidence="4" id="KW-1185">Reference proteome</keyword>
<keyword evidence="2" id="KW-1133">Transmembrane helix</keyword>
<keyword evidence="2" id="KW-0812">Transmembrane</keyword>
<protein>
    <recommendedName>
        <fullName evidence="5">Cell division protein FtsL</fullName>
    </recommendedName>
</protein>